<keyword evidence="2" id="KW-0472">Membrane</keyword>
<proteinExistence type="predicted"/>
<keyword evidence="2" id="KW-1133">Transmembrane helix</keyword>
<evidence type="ECO:0000313" key="3">
    <source>
        <dbReference type="EMBL" id="KAG5187963.1"/>
    </source>
</evidence>
<accession>A0A835Z7M5</accession>
<reference evidence="3" key="1">
    <citation type="submission" date="2021-02" db="EMBL/GenBank/DDBJ databases">
        <title>First Annotated Genome of the Yellow-green Alga Tribonema minus.</title>
        <authorList>
            <person name="Mahan K.M."/>
        </authorList>
    </citation>
    <scope>NUCLEOTIDE SEQUENCE</scope>
    <source>
        <strain evidence="3">UTEX B ZZ1240</strain>
    </source>
</reference>
<gene>
    <name evidence="3" type="ORF">JKP88DRAFT_347924</name>
</gene>
<evidence type="ECO:0000256" key="1">
    <source>
        <dbReference type="SAM" id="MobiDB-lite"/>
    </source>
</evidence>
<evidence type="ECO:0000256" key="2">
    <source>
        <dbReference type="SAM" id="Phobius"/>
    </source>
</evidence>
<comment type="caution">
    <text evidence="3">The sequence shown here is derived from an EMBL/GenBank/DDBJ whole genome shotgun (WGS) entry which is preliminary data.</text>
</comment>
<dbReference type="EMBL" id="JAFCMP010000079">
    <property type="protein sequence ID" value="KAG5187963.1"/>
    <property type="molecule type" value="Genomic_DNA"/>
</dbReference>
<sequence>MGGDDGFSASELRQRYSRGGTAKDSELSAAQLRARYGIANKPDVGMDKKGGANSSGQSSIATMVILVCILAAAGVAAAVFLQ</sequence>
<dbReference type="AlphaFoldDB" id="A0A835Z7M5"/>
<protein>
    <submittedName>
        <fullName evidence="3">Uncharacterized protein</fullName>
    </submittedName>
</protein>
<keyword evidence="2" id="KW-0812">Transmembrane</keyword>
<dbReference type="Proteomes" id="UP000664859">
    <property type="component" value="Unassembled WGS sequence"/>
</dbReference>
<evidence type="ECO:0000313" key="4">
    <source>
        <dbReference type="Proteomes" id="UP000664859"/>
    </source>
</evidence>
<name>A0A835Z7M5_9STRA</name>
<keyword evidence="4" id="KW-1185">Reference proteome</keyword>
<feature type="region of interest" description="Disordered" evidence="1">
    <location>
        <begin position="1"/>
        <end position="26"/>
    </location>
</feature>
<dbReference type="OrthoDB" id="75100at2759"/>
<organism evidence="3 4">
    <name type="scientific">Tribonema minus</name>
    <dbReference type="NCBI Taxonomy" id="303371"/>
    <lineage>
        <taxon>Eukaryota</taxon>
        <taxon>Sar</taxon>
        <taxon>Stramenopiles</taxon>
        <taxon>Ochrophyta</taxon>
        <taxon>PX clade</taxon>
        <taxon>Xanthophyceae</taxon>
        <taxon>Tribonematales</taxon>
        <taxon>Tribonemataceae</taxon>
        <taxon>Tribonema</taxon>
    </lineage>
</organism>
<feature type="transmembrane region" description="Helical" evidence="2">
    <location>
        <begin position="60"/>
        <end position="81"/>
    </location>
</feature>